<dbReference type="EMBL" id="HG792016">
    <property type="protein sequence ID" value="CDM33275.1"/>
    <property type="molecule type" value="Genomic_DNA"/>
</dbReference>
<organism evidence="3 4">
    <name type="scientific">Penicillium roqueforti (strain FM164)</name>
    <dbReference type="NCBI Taxonomy" id="1365484"/>
    <lineage>
        <taxon>Eukaryota</taxon>
        <taxon>Fungi</taxon>
        <taxon>Dikarya</taxon>
        <taxon>Ascomycota</taxon>
        <taxon>Pezizomycotina</taxon>
        <taxon>Eurotiomycetes</taxon>
        <taxon>Eurotiomycetidae</taxon>
        <taxon>Eurotiales</taxon>
        <taxon>Aspergillaceae</taxon>
        <taxon>Penicillium</taxon>
    </lineage>
</organism>
<dbReference type="AlphaFoldDB" id="W6QA71"/>
<gene>
    <name evidence="3" type="ORF">PROQFM164_S02g003427</name>
</gene>
<dbReference type="Pfam" id="PF11807">
    <property type="entry name" value="UstYa"/>
    <property type="match status" value="1"/>
</dbReference>
<evidence type="ECO:0000313" key="4">
    <source>
        <dbReference type="Proteomes" id="UP000030686"/>
    </source>
</evidence>
<comment type="pathway">
    <text evidence="1">Mycotoxin biosynthesis.</text>
</comment>
<evidence type="ECO:0000256" key="1">
    <source>
        <dbReference type="ARBA" id="ARBA00004685"/>
    </source>
</evidence>
<comment type="similarity">
    <text evidence="2">Belongs to the ustYa family.</text>
</comment>
<dbReference type="PANTHER" id="PTHR33365">
    <property type="entry name" value="YALI0B05434P"/>
    <property type="match status" value="1"/>
</dbReference>
<proteinExistence type="inferred from homology"/>
<evidence type="ECO:0000256" key="2">
    <source>
        <dbReference type="ARBA" id="ARBA00035112"/>
    </source>
</evidence>
<evidence type="ECO:0000313" key="3">
    <source>
        <dbReference type="EMBL" id="CDM33275.1"/>
    </source>
</evidence>
<dbReference type="PANTHER" id="PTHR33365:SF4">
    <property type="entry name" value="CYCLOCHLOROTINE BIOSYNTHESIS PROTEIN O"/>
    <property type="match status" value="1"/>
</dbReference>
<keyword evidence="4" id="KW-1185">Reference proteome</keyword>
<sequence>MDAEDLKKEHRNTPVHEHINIEVTVIYDKPSDIKASSYVGEPSLVVDEAWYRLLRHHNIRIIEDELQAMNQTSIPLRHGGGYQGMMAVFHELHCLKLVREAVHADYYYAEKSHAERAMLIGHTGQFYSSFFRYLHSPP</sequence>
<protein>
    <submittedName>
        <fullName evidence="3">Uncharacterized protein</fullName>
    </submittedName>
</protein>
<dbReference type="Proteomes" id="UP000030686">
    <property type="component" value="Unassembled WGS sequence"/>
</dbReference>
<reference evidence="3" key="1">
    <citation type="journal article" date="2014" name="Nat. Commun.">
        <title>Multiple recent horizontal transfers of a large genomic region in cheese making fungi.</title>
        <authorList>
            <person name="Cheeseman K."/>
            <person name="Ropars J."/>
            <person name="Renault P."/>
            <person name="Dupont J."/>
            <person name="Gouzy J."/>
            <person name="Branca A."/>
            <person name="Abraham A.L."/>
            <person name="Ceppi M."/>
            <person name="Conseiller E."/>
            <person name="Debuchy R."/>
            <person name="Malagnac F."/>
            <person name="Goarin A."/>
            <person name="Silar P."/>
            <person name="Lacoste S."/>
            <person name="Sallet E."/>
            <person name="Bensimon A."/>
            <person name="Giraud T."/>
            <person name="Brygoo Y."/>
        </authorList>
    </citation>
    <scope>NUCLEOTIDE SEQUENCE [LARGE SCALE GENOMIC DNA]</scope>
    <source>
        <strain evidence="3">FM164</strain>
    </source>
</reference>
<dbReference type="OrthoDB" id="3687641at2759"/>
<dbReference type="GO" id="GO:0043386">
    <property type="term" value="P:mycotoxin biosynthetic process"/>
    <property type="evidence" value="ECO:0007669"/>
    <property type="project" value="InterPro"/>
</dbReference>
<name>W6QA71_PENRF</name>
<dbReference type="InterPro" id="IPR021765">
    <property type="entry name" value="UstYa-like"/>
</dbReference>
<accession>W6QA71</accession>